<proteinExistence type="predicted"/>
<sequence>MTFAATISFSPSTLLLSFQLLVCCFIAFLLFSFTKTRSVPQLDVIYRTVFGVCFVYHAFPQTAVPFCLH</sequence>
<dbReference type="EMBL" id="GGFM01011169">
    <property type="protein sequence ID" value="MBW31920.1"/>
    <property type="molecule type" value="Transcribed_RNA"/>
</dbReference>
<dbReference type="AlphaFoldDB" id="A0A2M3ZTZ8"/>
<keyword evidence="1" id="KW-0472">Membrane</keyword>
<reference evidence="2" key="1">
    <citation type="submission" date="2018-01" db="EMBL/GenBank/DDBJ databases">
        <title>An insight into the sialome of Amazonian anophelines.</title>
        <authorList>
            <person name="Ribeiro J.M."/>
            <person name="Scarpassa V."/>
            <person name="Calvo E."/>
        </authorList>
    </citation>
    <scope>NUCLEOTIDE SEQUENCE</scope>
    <source>
        <tissue evidence="2">Salivary glands</tissue>
    </source>
</reference>
<protein>
    <submittedName>
        <fullName evidence="2">Putative secreted peptide</fullName>
    </submittedName>
</protein>
<name>A0A2M3ZTZ8_9DIPT</name>
<keyword evidence="1" id="KW-1133">Transmembrane helix</keyword>
<accession>A0A2M3ZTZ8</accession>
<evidence type="ECO:0000313" key="2">
    <source>
        <dbReference type="EMBL" id="MBW31920.1"/>
    </source>
</evidence>
<keyword evidence="1" id="KW-0812">Transmembrane</keyword>
<feature type="transmembrane region" description="Helical" evidence="1">
    <location>
        <begin position="12"/>
        <end position="33"/>
    </location>
</feature>
<evidence type="ECO:0000256" key="1">
    <source>
        <dbReference type="SAM" id="Phobius"/>
    </source>
</evidence>
<organism evidence="2">
    <name type="scientific">Anopheles braziliensis</name>
    <dbReference type="NCBI Taxonomy" id="58242"/>
    <lineage>
        <taxon>Eukaryota</taxon>
        <taxon>Metazoa</taxon>
        <taxon>Ecdysozoa</taxon>
        <taxon>Arthropoda</taxon>
        <taxon>Hexapoda</taxon>
        <taxon>Insecta</taxon>
        <taxon>Pterygota</taxon>
        <taxon>Neoptera</taxon>
        <taxon>Endopterygota</taxon>
        <taxon>Diptera</taxon>
        <taxon>Nematocera</taxon>
        <taxon>Culicoidea</taxon>
        <taxon>Culicidae</taxon>
        <taxon>Anophelinae</taxon>
        <taxon>Anopheles</taxon>
    </lineage>
</organism>